<sequence length="230" mass="24529">MSATRRSQGAGFIREEGGRRGNEEWCDTLVNLSILIALPGVRISGSTVSRRRGGVGFKGIWWRKHGEGVGGSSELVQGQLSASKRSHSAGFISEKVKEEGMEAKRQDFRVYSIDKEVVVKGAQISRKLAQTAPLSDFFKGPTLPGPDVTSDADFEQFVLANMGTEWHPVGTASLGPEGGGGVVDESLIVYGTSNLRVVDASIMPLQIAAHIQATVYAIAEKAADIIKSGN</sequence>
<keyword evidence="10" id="KW-1185">Reference proteome</keyword>
<evidence type="ECO:0000256" key="5">
    <source>
        <dbReference type="ARBA" id="ARBA00022827"/>
    </source>
</evidence>
<dbReference type="PANTHER" id="PTHR11552">
    <property type="entry name" value="GLUCOSE-METHANOL-CHOLINE GMC OXIDOREDUCTASE"/>
    <property type="match status" value="1"/>
</dbReference>
<evidence type="ECO:0000256" key="3">
    <source>
        <dbReference type="ARBA" id="ARBA00022630"/>
    </source>
</evidence>
<accession>A0A8H5D780</accession>
<keyword evidence="5" id="KW-0274">FAD</keyword>
<protein>
    <recommendedName>
        <fullName evidence="8">Glucose-methanol-choline oxidoreductase C-terminal domain-containing protein</fullName>
    </recommendedName>
</protein>
<dbReference type="GO" id="GO:0050660">
    <property type="term" value="F:flavin adenine dinucleotide binding"/>
    <property type="evidence" value="ECO:0007669"/>
    <property type="project" value="InterPro"/>
</dbReference>
<dbReference type="InterPro" id="IPR007867">
    <property type="entry name" value="GMC_OxRtase_C"/>
</dbReference>
<gene>
    <name evidence="9" type="ORF">D9757_014949</name>
</gene>
<proteinExistence type="inferred from homology"/>
<evidence type="ECO:0000256" key="6">
    <source>
        <dbReference type="ARBA" id="ARBA00023002"/>
    </source>
</evidence>
<comment type="caution">
    <text evidence="9">The sequence shown here is derived from an EMBL/GenBank/DDBJ whole genome shotgun (WGS) entry which is preliminary data.</text>
</comment>
<dbReference type="Gene3D" id="3.50.50.60">
    <property type="entry name" value="FAD/NAD(P)-binding domain"/>
    <property type="match status" value="1"/>
</dbReference>
<dbReference type="PANTHER" id="PTHR11552:SF201">
    <property type="entry name" value="GLUCOSE-METHANOL-CHOLINE OXIDOREDUCTASE N-TERMINAL DOMAIN-CONTAINING PROTEIN"/>
    <property type="match status" value="1"/>
</dbReference>
<evidence type="ECO:0000256" key="2">
    <source>
        <dbReference type="ARBA" id="ARBA00010790"/>
    </source>
</evidence>
<evidence type="ECO:0000313" key="9">
    <source>
        <dbReference type="EMBL" id="KAF5354444.1"/>
    </source>
</evidence>
<dbReference type="Pfam" id="PF05199">
    <property type="entry name" value="GMC_oxred_C"/>
    <property type="match status" value="1"/>
</dbReference>
<dbReference type="EMBL" id="JAACJN010000261">
    <property type="protein sequence ID" value="KAF5354444.1"/>
    <property type="molecule type" value="Genomic_DNA"/>
</dbReference>
<dbReference type="SUPFAM" id="SSF51905">
    <property type="entry name" value="FAD/NAD(P)-binding domain"/>
    <property type="match status" value="1"/>
</dbReference>
<dbReference type="Proteomes" id="UP000518752">
    <property type="component" value="Unassembled WGS sequence"/>
</dbReference>
<keyword evidence="3" id="KW-0285">Flavoprotein</keyword>
<dbReference type="InterPro" id="IPR012132">
    <property type="entry name" value="GMC_OxRdtase"/>
</dbReference>
<dbReference type="SUPFAM" id="SSF54373">
    <property type="entry name" value="FAD-linked reductases, C-terminal domain"/>
    <property type="match status" value="1"/>
</dbReference>
<evidence type="ECO:0000256" key="1">
    <source>
        <dbReference type="ARBA" id="ARBA00001974"/>
    </source>
</evidence>
<comment type="cofactor">
    <cofactor evidence="1">
        <name>FAD</name>
        <dbReference type="ChEBI" id="CHEBI:57692"/>
    </cofactor>
</comment>
<keyword evidence="6" id="KW-0560">Oxidoreductase</keyword>
<dbReference type="GO" id="GO:0016614">
    <property type="term" value="F:oxidoreductase activity, acting on CH-OH group of donors"/>
    <property type="evidence" value="ECO:0007669"/>
    <property type="project" value="InterPro"/>
</dbReference>
<reference evidence="9 10" key="1">
    <citation type="journal article" date="2020" name="ISME J.">
        <title>Uncovering the hidden diversity of litter-decomposition mechanisms in mushroom-forming fungi.</title>
        <authorList>
            <person name="Floudas D."/>
            <person name="Bentzer J."/>
            <person name="Ahren D."/>
            <person name="Johansson T."/>
            <person name="Persson P."/>
            <person name="Tunlid A."/>
        </authorList>
    </citation>
    <scope>NUCLEOTIDE SEQUENCE [LARGE SCALE GENOMIC DNA]</scope>
    <source>
        <strain evidence="9 10">CBS 406.79</strain>
    </source>
</reference>
<evidence type="ECO:0000256" key="4">
    <source>
        <dbReference type="ARBA" id="ARBA00022729"/>
    </source>
</evidence>
<dbReference type="InterPro" id="IPR036188">
    <property type="entry name" value="FAD/NAD-bd_sf"/>
</dbReference>
<dbReference type="Gene3D" id="3.30.560.10">
    <property type="entry name" value="Glucose Oxidase, domain 3"/>
    <property type="match status" value="1"/>
</dbReference>
<feature type="domain" description="Glucose-methanol-choline oxidoreductase C-terminal" evidence="8">
    <location>
        <begin position="97"/>
        <end position="219"/>
    </location>
</feature>
<name>A0A8H5D780_9AGAR</name>
<dbReference type="AlphaFoldDB" id="A0A8H5D780"/>
<keyword evidence="4" id="KW-0732">Signal</keyword>
<evidence type="ECO:0000256" key="7">
    <source>
        <dbReference type="ARBA" id="ARBA00023180"/>
    </source>
</evidence>
<evidence type="ECO:0000313" key="10">
    <source>
        <dbReference type="Proteomes" id="UP000518752"/>
    </source>
</evidence>
<evidence type="ECO:0000259" key="8">
    <source>
        <dbReference type="Pfam" id="PF05199"/>
    </source>
</evidence>
<keyword evidence="7" id="KW-0325">Glycoprotein</keyword>
<comment type="similarity">
    <text evidence="2">Belongs to the GMC oxidoreductase family.</text>
</comment>
<organism evidence="9 10">
    <name type="scientific">Collybiopsis confluens</name>
    <dbReference type="NCBI Taxonomy" id="2823264"/>
    <lineage>
        <taxon>Eukaryota</taxon>
        <taxon>Fungi</taxon>
        <taxon>Dikarya</taxon>
        <taxon>Basidiomycota</taxon>
        <taxon>Agaricomycotina</taxon>
        <taxon>Agaricomycetes</taxon>
        <taxon>Agaricomycetidae</taxon>
        <taxon>Agaricales</taxon>
        <taxon>Marasmiineae</taxon>
        <taxon>Omphalotaceae</taxon>
        <taxon>Collybiopsis</taxon>
    </lineage>
</organism>
<dbReference type="OrthoDB" id="269227at2759"/>